<comment type="subcellular location">
    <subcellularLocation>
        <location evidence="1">Cell projection</location>
        <location evidence="1">Cilium</location>
    </subcellularLocation>
</comment>
<dbReference type="InterPro" id="IPR011990">
    <property type="entry name" value="TPR-like_helical_dom_sf"/>
</dbReference>
<dbReference type="Pfam" id="PF24762">
    <property type="entry name" value="TPR_IF140-IFT172"/>
    <property type="match status" value="1"/>
</dbReference>
<keyword evidence="3" id="KW-0677">Repeat</keyword>
<evidence type="ECO:0000313" key="8">
    <source>
        <dbReference type="EMBL" id="KAL3310237.1"/>
    </source>
</evidence>
<dbReference type="Gene3D" id="1.25.40.470">
    <property type="match status" value="2"/>
</dbReference>
<protein>
    <recommendedName>
        <fullName evidence="10">Intraflagellar transport protein 140 homolog</fullName>
    </recommendedName>
</protein>
<dbReference type="InterPro" id="IPR056168">
    <property type="entry name" value="TPR_IF140/IFT172/WDR19"/>
</dbReference>
<dbReference type="EMBL" id="JBJKFK010003125">
    <property type="protein sequence ID" value="KAL3310237.1"/>
    <property type="molecule type" value="Genomic_DNA"/>
</dbReference>
<feature type="domain" description="IF140/IFT172/WDR19 TPR" evidence="7">
    <location>
        <begin position="143"/>
        <end position="635"/>
    </location>
</feature>
<name>A0ABD2PTK4_9PLAT</name>
<reference evidence="8 9" key="1">
    <citation type="submission" date="2024-11" db="EMBL/GenBank/DDBJ databases">
        <title>Adaptive evolution of stress response genes in parasites aligns with host niche diversity.</title>
        <authorList>
            <person name="Hahn C."/>
            <person name="Resl P."/>
        </authorList>
    </citation>
    <scope>NUCLEOTIDE SEQUENCE [LARGE SCALE GENOMIC DNA]</scope>
    <source>
        <strain evidence="8">EGGRZ-B1_66</strain>
        <tissue evidence="8">Body</tissue>
    </source>
</reference>
<keyword evidence="2" id="KW-0853">WD repeat</keyword>
<evidence type="ECO:0000256" key="1">
    <source>
        <dbReference type="ARBA" id="ARBA00004138"/>
    </source>
</evidence>
<evidence type="ECO:0000256" key="3">
    <source>
        <dbReference type="ARBA" id="ARBA00022737"/>
    </source>
</evidence>
<gene>
    <name evidence="8" type="ORF">Ciccas_011202</name>
</gene>
<dbReference type="PANTHER" id="PTHR15722:SF7">
    <property type="entry name" value="INTRAFLAGELLAR TRANSPORT PROTEIN 140 HOMOLOG"/>
    <property type="match status" value="1"/>
</dbReference>
<sequence length="832" mass="95061">MGTAWTRSGTGRPRPFTRGCRTGNLSELVKQEDSLQPDENGLIPDVLISFLCSNNAIGLFKYLCPINSHSVGLVGKEYFKMPVANGDLFGVDAPHFYIAVPNSEIKENFVYYRHLMRNFEGLQQLNATVRSQLLQFSNNLTLGVMDSVFKVLKLIKNEQVWRNLAKMCVHARRLDVARVCLGKMNDSWGANILREAQKKYPQTEAQVAVLAMHLGMLPQAEILLNQCERYDLLVQMYKNSGQWDKALKIAETSDRRWLRTTRYQYAKYLKQRGLIEEAIEQFESANTHLEEVLRMLVEDPDRVWEFVNSHNDPKLYQWAGRYFEENEKYFDRALECFEKAEDFLSQVRMLTQTGKEDDWQRALDIGAESGDRAACFFLGKQLEARGQIEEAIHKFCTAKAHSTASRLAKEESRYERLFALASQGHKTDKLEAAKVLQGQPGFENEAAILYDKAGQTSYALEFAFERNLFSAIQQIVANILQSDNPSVSSALITRCVDFFVKNAQFDRAVELLASSKRFEEALDICVHYHVQMTEELCDLLSPSATTDEVSKEYLGALGDHCARCGQYKLACQKFTEAGDRALAMKCLLKSGDTERIILFAQVSKEREIYVMAANYLQRLDTWRSDPEMLRQIIQFYIRGKAMELLANFYECCAQADIDDYQNYEKALNALSEAYKVIGKIKDPSSSRLEDLKAKMVKCKKFAELQKMLSAPQSRDEGLKICRALVAQCQSIEDEATLLPLRLGHIYATLIHFHLGEMDHELAMQLVEEFLRKLGPRKGKILQYLDKSAISSIYKSVGKKMPQLSTWEEADFDSNKQSKQVLTVDEEEDLKFV</sequence>
<keyword evidence="9" id="KW-1185">Reference proteome</keyword>
<evidence type="ECO:0000256" key="5">
    <source>
        <dbReference type="ARBA" id="ARBA00023273"/>
    </source>
</evidence>
<evidence type="ECO:0000256" key="4">
    <source>
        <dbReference type="ARBA" id="ARBA00023069"/>
    </source>
</evidence>
<evidence type="ECO:0000259" key="7">
    <source>
        <dbReference type="Pfam" id="PF24762"/>
    </source>
</evidence>
<evidence type="ECO:0000259" key="6">
    <source>
        <dbReference type="Pfam" id="PF24760"/>
    </source>
</evidence>
<dbReference type="SUPFAM" id="SSF48452">
    <property type="entry name" value="TPR-like"/>
    <property type="match status" value="1"/>
</dbReference>
<keyword evidence="4" id="KW-0969">Cilium</keyword>
<dbReference type="AlphaFoldDB" id="A0ABD2PTK4"/>
<evidence type="ECO:0000313" key="9">
    <source>
        <dbReference type="Proteomes" id="UP001626550"/>
    </source>
</evidence>
<comment type="caution">
    <text evidence="8">The sequence shown here is derived from an EMBL/GenBank/DDBJ whole genome shotgun (WGS) entry which is preliminary data.</text>
</comment>
<accession>A0ABD2PTK4</accession>
<feature type="domain" description="IF140 C-terminal TPR" evidence="6">
    <location>
        <begin position="643"/>
        <end position="768"/>
    </location>
</feature>
<dbReference type="GO" id="GO:0005929">
    <property type="term" value="C:cilium"/>
    <property type="evidence" value="ECO:0007669"/>
    <property type="project" value="UniProtKB-SubCell"/>
</dbReference>
<dbReference type="Pfam" id="PF24760">
    <property type="entry name" value="TPR_IF140_C"/>
    <property type="match status" value="1"/>
</dbReference>
<proteinExistence type="predicted"/>
<evidence type="ECO:0008006" key="10">
    <source>
        <dbReference type="Google" id="ProtNLM"/>
    </source>
</evidence>
<dbReference type="Proteomes" id="UP001626550">
    <property type="component" value="Unassembled WGS sequence"/>
</dbReference>
<keyword evidence="5" id="KW-0966">Cell projection</keyword>
<dbReference type="InterPro" id="IPR056156">
    <property type="entry name" value="TPR_IF140_C"/>
</dbReference>
<dbReference type="PANTHER" id="PTHR15722">
    <property type="entry name" value="IFT140/172-RELATED"/>
    <property type="match status" value="1"/>
</dbReference>
<organism evidence="8 9">
    <name type="scientific">Cichlidogyrus casuarinus</name>
    <dbReference type="NCBI Taxonomy" id="1844966"/>
    <lineage>
        <taxon>Eukaryota</taxon>
        <taxon>Metazoa</taxon>
        <taxon>Spiralia</taxon>
        <taxon>Lophotrochozoa</taxon>
        <taxon>Platyhelminthes</taxon>
        <taxon>Monogenea</taxon>
        <taxon>Monopisthocotylea</taxon>
        <taxon>Dactylogyridea</taxon>
        <taxon>Ancyrocephalidae</taxon>
        <taxon>Cichlidogyrus</taxon>
    </lineage>
</organism>
<evidence type="ECO:0000256" key="2">
    <source>
        <dbReference type="ARBA" id="ARBA00022574"/>
    </source>
</evidence>